<keyword evidence="6" id="KW-1185">Reference proteome</keyword>
<evidence type="ECO:0000313" key="5">
    <source>
        <dbReference type="EMBL" id="KVH92389.1"/>
    </source>
</evidence>
<reference evidence="5 6" key="1">
    <citation type="journal article" date="2016" name="Sci. Rep.">
        <title>The genome sequence of the outbreeding globe artichoke constructed de novo incorporating a phase-aware low-pass sequencing strategy of F1 progeny.</title>
        <authorList>
            <person name="Scaglione D."/>
            <person name="Reyes-Chin-Wo S."/>
            <person name="Acquadro A."/>
            <person name="Froenicke L."/>
            <person name="Portis E."/>
            <person name="Beitel C."/>
            <person name="Tirone M."/>
            <person name="Mauro R."/>
            <person name="Lo Monaco A."/>
            <person name="Mauromicale G."/>
            <person name="Faccioli P."/>
            <person name="Cattivelli L."/>
            <person name="Rieseberg L."/>
            <person name="Michelmore R."/>
            <person name="Lanteri S."/>
        </authorList>
    </citation>
    <scope>NUCLEOTIDE SEQUENCE [LARGE SCALE GENOMIC DNA]</scope>
    <source>
        <strain evidence="5">2C</strain>
    </source>
</reference>
<dbReference type="InterPro" id="IPR039647">
    <property type="entry name" value="EF_hand_pair_protein_CML-like"/>
</dbReference>
<dbReference type="CDD" id="cd00051">
    <property type="entry name" value="EFh"/>
    <property type="match status" value="1"/>
</dbReference>
<sequence>MADDTLEERERIFKRFDENGDGKVSATELGENLIKTLGSVSTEEVNRLMAKLDTDGDGCISFQEFTDFYNANRKLMKEVAKII</sequence>
<evidence type="ECO:0000313" key="6">
    <source>
        <dbReference type="Proteomes" id="UP000243975"/>
    </source>
</evidence>
<dbReference type="Proteomes" id="UP000243975">
    <property type="component" value="Unassembled WGS sequence"/>
</dbReference>
<dbReference type="GO" id="GO:0005509">
    <property type="term" value="F:calcium ion binding"/>
    <property type="evidence" value="ECO:0007669"/>
    <property type="project" value="InterPro"/>
</dbReference>
<dbReference type="OrthoDB" id="26525at2759"/>
<dbReference type="OMA" id="IRMMTEI"/>
<dbReference type="SUPFAM" id="SSF47473">
    <property type="entry name" value="EF-hand"/>
    <property type="match status" value="1"/>
</dbReference>
<evidence type="ECO:0000256" key="1">
    <source>
        <dbReference type="ARBA" id="ARBA00022723"/>
    </source>
</evidence>
<dbReference type="InterPro" id="IPR011992">
    <property type="entry name" value="EF-hand-dom_pair"/>
</dbReference>
<comment type="caution">
    <text evidence="5">The sequence shown here is derived from an EMBL/GenBank/DDBJ whole genome shotgun (WGS) entry which is preliminary data.</text>
</comment>
<gene>
    <name evidence="5" type="ORF">Ccrd_005576</name>
</gene>
<accession>A0A103XKJ5</accession>
<dbReference type="PROSITE" id="PS50222">
    <property type="entry name" value="EF_HAND_2"/>
    <property type="match status" value="2"/>
</dbReference>
<dbReference type="Gene3D" id="1.10.238.10">
    <property type="entry name" value="EF-hand"/>
    <property type="match status" value="1"/>
</dbReference>
<dbReference type="PANTHER" id="PTHR10891">
    <property type="entry name" value="EF-HAND CALCIUM-BINDING DOMAIN CONTAINING PROTEIN"/>
    <property type="match status" value="1"/>
</dbReference>
<dbReference type="EMBL" id="LEKV01004820">
    <property type="protein sequence ID" value="KVH92389.1"/>
    <property type="molecule type" value="Genomic_DNA"/>
</dbReference>
<dbReference type="SMART" id="SM00054">
    <property type="entry name" value="EFh"/>
    <property type="match status" value="2"/>
</dbReference>
<keyword evidence="3" id="KW-0106">Calcium</keyword>
<proteinExistence type="predicted"/>
<name>A0A103XKJ5_CYNCS</name>
<feature type="domain" description="EF-hand" evidence="4">
    <location>
        <begin position="4"/>
        <end position="39"/>
    </location>
</feature>
<evidence type="ECO:0000256" key="3">
    <source>
        <dbReference type="ARBA" id="ARBA00022837"/>
    </source>
</evidence>
<feature type="domain" description="EF-hand" evidence="4">
    <location>
        <begin position="40"/>
        <end position="75"/>
    </location>
</feature>
<dbReference type="InterPro" id="IPR002048">
    <property type="entry name" value="EF_hand_dom"/>
</dbReference>
<dbReference type="STRING" id="59895.A0A103XKJ5"/>
<dbReference type="Pfam" id="PF13499">
    <property type="entry name" value="EF-hand_7"/>
    <property type="match status" value="1"/>
</dbReference>
<protein>
    <submittedName>
        <fullName evidence="5">Calcium-binding EF-hand</fullName>
    </submittedName>
</protein>
<keyword evidence="1" id="KW-0479">Metal-binding</keyword>
<dbReference type="PROSITE" id="PS00018">
    <property type="entry name" value="EF_HAND_1"/>
    <property type="match status" value="2"/>
</dbReference>
<dbReference type="InterPro" id="IPR018247">
    <property type="entry name" value="EF_Hand_1_Ca_BS"/>
</dbReference>
<dbReference type="Gramene" id="KVH92389">
    <property type="protein sequence ID" value="KVH92389"/>
    <property type="gene ID" value="Ccrd_005576"/>
</dbReference>
<dbReference type="AlphaFoldDB" id="A0A103XKJ5"/>
<organism evidence="5 6">
    <name type="scientific">Cynara cardunculus var. scolymus</name>
    <name type="common">Globe artichoke</name>
    <name type="synonym">Cynara scolymus</name>
    <dbReference type="NCBI Taxonomy" id="59895"/>
    <lineage>
        <taxon>Eukaryota</taxon>
        <taxon>Viridiplantae</taxon>
        <taxon>Streptophyta</taxon>
        <taxon>Embryophyta</taxon>
        <taxon>Tracheophyta</taxon>
        <taxon>Spermatophyta</taxon>
        <taxon>Magnoliopsida</taxon>
        <taxon>eudicotyledons</taxon>
        <taxon>Gunneridae</taxon>
        <taxon>Pentapetalae</taxon>
        <taxon>asterids</taxon>
        <taxon>campanulids</taxon>
        <taxon>Asterales</taxon>
        <taxon>Asteraceae</taxon>
        <taxon>Carduoideae</taxon>
        <taxon>Cardueae</taxon>
        <taxon>Carduinae</taxon>
        <taxon>Cynara</taxon>
    </lineage>
</organism>
<evidence type="ECO:0000259" key="4">
    <source>
        <dbReference type="PROSITE" id="PS50222"/>
    </source>
</evidence>
<evidence type="ECO:0000256" key="2">
    <source>
        <dbReference type="ARBA" id="ARBA00022737"/>
    </source>
</evidence>
<keyword evidence="2" id="KW-0677">Repeat</keyword>